<evidence type="ECO:0000256" key="2">
    <source>
        <dbReference type="ARBA" id="ARBA00007647"/>
    </source>
</evidence>
<evidence type="ECO:0000256" key="4">
    <source>
        <dbReference type="ARBA" id="ARBA00022679"/>
    </source>
</evidence>
<keyword evidence="10" id="KW-1185">Reference proteome</keyword>
<reference evidence="11" key="1">
    <citation type="submission" date="2017-02" db="UniProtKB">
        <authorList>
            <consortium name="WormBaseParasite"/>
        </authorList>
    </citation>
    <scope>IDENTIFICATION</scope>
</reference>
<dbReference type="GO" id="GO:0005737">
    <property type="term" value="C:cytoplasm"/>
    <property type="evidence" value="ECO:0007669"/>
    <property type="project" value="TreeGrafter"/>
</dbReference>
<dbReference type="GO" id="GO:0016757">
    <property type="term" value="F:glycosyltransferase activity"/>
    <property type="evidence" value="ECO:0007669"/>
    <property type="project" value="UniProtKB-UniRule"/>
</dbReference>
<dbReference type="Pfam" id="PF01697">
    <property type="entry name" value="Glyco_transf_92"/>
    <property type="match status" value="2"/>
</dbReference>
<dbReference type="PANTHER" id="PTHR21461:SF40">
    <property type="entry name" value="GLYCOSYLTRANSFERASE FAMILY 92 PROTEIN"/>
    <property type="match status" value="1"/>
</dbReference>
<dbReference type="InterPro" id="IPR008166">
    <property type="entry name" value="Glyco_transf_92"/>
</dbReference>
<dbReference type="Proteomes" id="UP000271162">
    <property type="component" value="Unassembled WGS sequence"/>
</dbReference>
<proteinExistence type="inferred from homology"/>
<dbReference type="AlphaFoldDB" id="A0A0N4Y2R1"/>
<name>A0A0N4Y2R1_NIPBR</name>
<dbReference type="GO" id="GO:0016020">
    <property type="term" value="C:membrane"/>
    <property type="evidence" value="ECO:0007669"/>
    <property type="project" value="UniProtKB-SubCell"/>
</dbReference>
<evidence type="ECO:0000256" key="1">
    <source>
        <dbReference type="ARBA" id="ARBA00004167"/>
    </source>
</evidence>
<keyword evidence="5" id="KW-0812">Transmembrane</keyword>
<gene>
    <name evidence="9" type="ORF">NBR_LOCUS10026</name>
</gene>
<reference evidence="9 10" key="2">
    <citation type="submission" date="2018-11" db="EMBL/GenBank/DDBJ databases">
        <authorList>
            <consortium name="Pathogen Informatics"/>
        </authorList>
    </citation>
    <scope>NUCLEOTIDE SEQUENCE [LARGE SCALE GENOMIC DNA]</scope>
</reference>
<evidence type="ECO:0000256" key="3">
    <source>
        <dbReference type="ARBA" id="ARBA00022676"/>
    </source>
</evidence>
<keyword evidence="4 8" id="KW-0808">Transferase</keyword>
<evidence type="ECO:0000256" key="5">
    <source>
        <dbReference type="ARBA" id="ARBA00022692"/>
    </source>
</evidence>
<dbReference type="EMBL" id="UYSL01020241">
    <property type="protein sequence ID" value="VDL73615.1"/>
    <property type="molecule type" value="Genomic_DNA"/>
</dbReference>
<evidence type="ECO:0000256" key="7">
    <source>
        <dbReference type="ARBA" id="ARBA00023136"/>
    </source>
</evidence>
<sequence>MEKHMKEGRGKRNQPKRSISLIGSYAFPDHIVVTTDADGRYGNTIYCRYLDKHMKEIKPAVKSVFFPEFTVYCCQRSRAEHMSITLTEAEEIRKTVPISDRKTDNPRFTLSMCVRHMYGMEPKFVLFAEFVEHYKLQGVQHFYIYVKDVDDYTNKKFRKAMPKEGNIGMIRFLQRWVLRNSTDPQVYEGNKTLLNHLPTLVFHNTSAVAPIGHTAKCITDPKKVFLMWVHWVEIYFDGYKGYEVPLSEGIIRHYRDIRAGDWYRHYLPGVEKFGAFTMTDYPKHLMMPLFENVKRKLDIVYGK</sequence>
<keyword evidence="3 8" id="KW-0328">Glycosyltransferase</keyword>
<dbReference type="EC" id="2.4.1.-" evidence="8"/>
<protein>
    <recommendedName>
        <fullName evidence="8">Glycosyltransferase family 92 protein</fullName>
        <ecNumber evidence="8">2.4.1.-</ecNumber>
    </recommendedName>
</protein>
<evidence type="ECO:0000313" key="10">
    <source>
        <dbReference type="Proteomes" id="UP000271162"/>
    </source>
</evidence>
<evidence type="ECO:0000256" key="8">
    <source>
        <dbReference type="RuleBase" id="RU366017"/>
    </source>
</evidence>
<evidence type="ECO:0000313" key="11">
    <source>
        <dbReference type="WBParaSite" id="NBR_0001002501-mRNA-1"/>
    </source>
</evidence>
<dbReference type="WBParaSite" id="NBR_0001002501-mRNA-1">
    <property type="protein sequence ID" value="NBR_0001002501-mRNA-1"/>
    <property type="gene ID" value="NBR_0001002501"/>
</dbReference>
<comment type="subcellular location">
    <subcellularLocation>
        <location evidence="1">Membrane</location>
        <topology evidence="1">Single-pass membrane protein</topology>
    </subcellularLocation>
</comment>
<evidence type="ECO:0000313" key="9">
    <source>
        <dbReference type="EMBL" id="VDL73615.1"/>
    </source>
</evidence>
<accession>A0A0N4Y2R1</accession>
<comment type="similarity">
    <text evidence="2 8">Belongs to the glycosyltransferase 92 family.</text>
</comment>
<dbReference type="PANTHER" id="PTHR21461">
    <property type="entry name" value="GLYCOSYLTRANSFERASE FAMILY 92 PROTEIN"/>
    <property type="match status" value="1"/>
</dbReference>
<keyword evidence="6" id="KW-1133">Transmembrane helix</keyword>
<organism evidence="11">
    <name type="scientific">Nippostrongylus brasiliensis</name>
    <name type="common">Rat hookworm</name>
    <dbReference type="NCBI Taxonomy" id="27835"/>
    <lineage>
        <taxon>Eukaryota</taxon>
        <taxon>Metazoa</taxon>
        <taxon>Ecdysozoa</taxon>
        <taxon>Nematoda</taxon>
        <taxon>Chromadorea</taxon>
        <taxon>Rhabditida</taxon>
        <taxon>Rhabditina</taxon>
        <taxon>Rhabditomorpha</taxon>
        <taxon>Strongyloidea</taxon>
        <taxon>Heligmosomidae</taxon>
        <taxon>Nippostrongylus</taxon>
    </lineage>
</organism>
<dbReference type="OMA" id="YELSICI"/>
<evidence type="ECO:0000256" key="6">
    <source>
        <dbReference type="ARBA" id="ARBA00022989"/>
    </source>
</evidence>
<keyword evidence="7" id="KW-0472">Membrane</keyword>